<evidence type="ECO:0000313" key="3">
    <source>
        <dbReference type="EMBL" id="KAG0114375.1"/>
    </source>
</evidence>
<name>A0A835TQ42_9PASS</name>
<feature type="region of interest" description="Disordered" evidence="1">
    <location>
        <begin position="112"/>
        <end position="402"/>
    </location>
</feature>
<dbReference type="SMART" id="SM00246">
    <property type="entry name" value="WH2"/>
    <property type="match status" value="1"/>
</dbReference>
<feature type="compositionally biased region" description="Pro residues" evidence="1">
    <location>
        <begin position="200"/>
        <end position="218"/>
    </location>
</feature>
<feature type="compositionally biased region" description="Pro residues" evidence="1">
    <location>
        <begin position="289"/>
        <end position="309"/>
    </location>
</feature>
<feature type="compositionally biased region" description="Pro residues" evidence="1">
    <location>
        <begin position="388"/>
        <end position="398"/>
    </location>
</feature>
<organism evidence="3">
    <name type="scientific">Lamprotornis superbus</name>
    <dbReference type="NCBI Taxonomy" id="245042"/>
    <lineage>
        <taxon>Eukaryota</taxon>
        <taxon>Metazoa</taxon>
        <taxon>Chordata</taxon>
        <taxon>Craniata</taxon>
        <taxon>Vertebrata</taxon>
        <taxon>Euteleostomi</taxon>
        <taxon>Archelosauria</taxon>
        <taxon>Archosauria</taxon>
        <taxon>Dinosauria</taxon>
        <taxon>Saurischia</taxon>
        <taxon>Theropoda</taxon>
        <taxon>Coelurosauria</taxon>
        <taxon>Aves</taxon>
        <taxon>Neognathae</taxon>
        <taxon>Neoaves</taxon>
        <taxon>Telluraves</taxon>
        <taxon>Australaves</taxon>
        <taxon>Passeriformes</taxon>
        <taxon>Sturnidae</taxon>
        <taxon>Lamprotornis</taxon>
    </lineage>
</organism>
<dbReference type="PROSITE" id="PS51082">
    <property type="entry name" value="WH2"/>
    <property type="match status" value="1"/>
</dbReference>
<dbReference type="InterPro" id="IPR003124">
    <property type="entry name" value="WH2_dom"/>
</dbReference>
<dbReference type="CDD" id="cd22077">
    <property type="entry name" value="WH2_WAS_WASL-2_3"/>
    <property type="match status" value="1"/>
</dbReference>
<reference evidence="3" key="1">
    <citation type="submission" date="2020-10" db="EMBL/GenBank/DDBJ databases">
        <title>Feather gene expression reveals the developmental basis of iridescence in African starlings.</title>
        <authorList>
            <person name="Rubenstein D.R."/>
        </authorList>
    </citation>
    <scope>NUCLEOTIDE SEQUENCE</scope>
    <source>
        <strain evidence="3">SS15</strain>
        <tissue evidence="3">Liver</tissue>
    </source>
</reference>
<feature type="non-terminal residue" evidence="3">
    <location>
        <position position="554"/>
    </location>
</feature>
<feature type="domain" description="WH2" evidence="2">
    <location>
        <begin position="97"/>
        <end position="114"/>
    </location>
</feature>
<feature type="compositionally biased region" description="Low complexity" evidence="1">
    <location>
        <begin position="372"/>
        <end position="382"/>
    </location>
</feature>
<feature type="compositionally biased region" description="Pro residues" evidence="1">
    <location>
        <begin position="332"/>
        <end position="345"/>
    </location>
</feature>
<evidence type="ECO:0000256" key="1">
    <source>
        <dbReference type="SAM" id="MobiDB-lite"/>
    </source>
</evidence>
<feature type="non-terminal residue" evidence="3">
    <location>
        <position position="1"/>
    </location>
</feature>
<evidence type="ECO:0000259" key="2">
    <source>
        <dbReference type="PROSITE" id="PS51082"/>
    </source>
</evidence>
<gene>
    <name evidence="3" type="ORF">IHE44_008180</name>
</gene>
<comment type="caution">
    <text evidence="3">The sequence shown here is derived from an EMBL/GenBank/DDBJ whole genome shotgun (WGS) entry which is preliminary data.</text>
</comment>
<dbReference type="AlphaFoldDB" id="A0A835TQ42"/>
<accession>A0A835TQ42</accession>
<dbReference type="GO" id="GO:0003779">
    <property type="term" value="F:actin binding"/>
    <property type="evidence" value="ECO:0007669"/>
    <property type="project" value="InterPro"/>
</dbReference>
<dbReference type="OrthoDB" id="6157464at2759"/>
<proteinExistence type="predicted"/>
<feature type="compositionally biased region" description="Pro residues" evidence="1">
    <location>
        <begin position="270"/>
        <end position="279"/>
    </location>
</feature>
<feature type="compositionally biased region" description="Low complexity" evidence="1">
    <location>
        <begin position="219"/>
        <end position="229"/>
    </location>
</feature>
<feature type="compositionally biased region" description="Low complexity" evidence="1">
    <location>
        <begin position="310"/>
        <end position="324"/>
    </location>
</feature>
<protein>
    <submittedName>
        <fullName evidence="3">WAS/WASL-interacting protein family member 3</fullName>
    </submittedName>
</protein>
<dbReference type="EMBL" id="JADDUC010000310">
    <property type="protein sequence ID" value="KAG0114375.1"/>
    <property type="molecule type" value="Genomic_DNA"/>
</dbReference>
<feature type="compositionally biased region" description="Pro residues" evidence="1">
    <location>
        <begin position="230"/>
        <end position="260"/>
    </location>
</feature>
<feature type="compositionally biased region" description="Low complexity" evidence="1">
    <location>
        <begin position="176"/>
        <end position="199"/>
    </location>
</feature>
<sequence>DSSDPSLPIIGHRLWLYLSQVLKLEIRADACATTAATSSSTSTTTFWRAPSTTTFWRAPSTTTSTGFHNVIDIRNLETRTELASSEIPKLRKEDQKARNALLADIQQGTRLRKVTQINDRSAPQIEKPKGANRDGGNPAVNKGGSQQPLGGLFAGGFPVLRPAGQRDMTGRPGQLSGARAASPRPSAPPSSGAAKASSSPPQPAEGPRAAVPPEPPGPSRAAAAAGPGRPSLPAPPPPPPASSKPSLTFPPPPPLPPPADRPAKGVSPGAAPPLPPPQADKPAKLQPGPSHPLPPPPPPPPLPPVPPCGLPGRAEPSAAAAAPAEGRDCALPTPPPPPPPPPPHAAPNRLSFPPSPAFSGADLPPPLPPKSPHLLPQLHKPSNIQSLPLPPTPGPPQPAAVEPVLGSWSHLHSHQQDPQQLNLQASLESQPGLQLMTPTHHLKMEICTSLMTLNQNLLSILWKISPHLMNSNHFRKHIPARYPEIPQLLPDHSPGEIGPIHVPCTIHAYDQVSPGIERRHDRVLRSSRVRVPAHLLTLAAAQCALTARPFKLAT</sequence>
<dbReference type="Pfam" id="PF02205">
    <property type="entry name" value="WH2"/>
    <property type="match status" value="1"/>
</dbReference>